<evidence type="ECO:0000313" key="2">
    <source>
        <dbReference type="EMBL" id="TMN21480.1"/>
    </source>
</evidence>
<dbReference type="EMBL" id="VJMZ01000001">
    <property type="protein sequence ID" value="TRM10378.1"/>
    <property type="molecule type" value="Genomic_DNA"/>
</dbReference>
<evidence type="ECO:0000313" key="4">
    <source>
        <dbReference type="Proteomes" id="UP000306980"/>
    </source>
</evidence>
<dbReference type="AlphaFoldDB" id="A0A549YET8"/>
<evidence type="ECO:0000313" key="5">
    <source>
        <dbReference type="Proteomes" id="UP000319280"/>
    </source>
</evidence>
<feature type="chain" id="PRO_5036135857" evidence="1">
    <location>
        <begin position="23"/>
        <end position="136"/>
    </location>
</feature>
<name>A0A549YET8_9BACI</name>
<sequence length="136" mass="15704">MKKIAFIIITAATVVLPLLMQADWGKQSFTSTLNVDSDHITKLKFSIANTSHYKTTRNHKKIQELLDYMNTKEYEKIKGEPANLPMSGSMIYLYENKKVDYIVVFGGKILVSQQFYEVKKTPIDMNDLKVFFRSVE</sequence>
<keyword evidence="5" id="KW-1185">Reference proteome</keyword>
<evidence type="ECO:0000256" key="1">
    <source>
        <dbReference type="SAM" id="SignalP"/>
    </source>
</evidence>
<dbReference type="RefSeq" id="WP_138601927.1">
    <property type="nucleotide sequence ID" value="NZ_VCIA01000001.1"/>
</dbReference>
<dbReference type="Proteomes" id="UP000306980">
    <property type="component" value="Unassembled WGS sequence"/>
</dbReference>
<dbReference type="Proteomes" id="UP000319280">
    <property type="component" value="Unassembled WGS sequence"/>
</dbReference>
<dbReference type="EMBL" id="VCIA01000001">
    <property type="protein sequence ID" value="TMN21480.1"/>
    <property type="molecule type" value="Genomic_DNA"/>
</dbReference>
<organism evidence="3 5">
    <name type="scientific">Lentibacillus cibarius</name>
    <dbReference type="NCBI Taxonomy" id="2583219"/>
    <lineage>
        <taxon>Bacteria</taxon>
        <taxon>Bacillati</taxon>
        <taxon>Bacillota</taxon>
        <taxon>Bacilli</taxon>
        <taxon>Bacillales</taxon>
        <taxon>Bacillaceae</taxon>
        <taxon>Lentibacillus</taxon>
    </lineage>
</organism>
<gene>
    <name evidence="2" type="ORF">FFL34_04685</name>
    <name evidence="3" type="ORF">FH966_00840</name>
</gene>
<reference evidence="2 4" key="1">
    <citation type="submission" date="2019-05" db="EMBL/GenBank/DDBJ databases">
        <title>Genomic analysis of Lentibacillus sp. NKC220-2.</title>
        <authorList>
            <person name="Oh Y.J."/>
        </authorList>
    </citation>
    <scope>NUCLEOTIDE SEQUENCE [LARGE SCALE GENOMIC DNA]</scope>
    <source>
        <strain evidence="2 4">NKC220-2</strain>
    </source>
</reference>
<proteinExistence type="predicted"/>
<accession>A0A5S3QHV5</accession>
<dbReference type="OrthoDB" id="2971695at2"/>
<reference evidence="3 5" key="2">
    <citation type="submission" date="2019-07" db="EMBL/GenBank/DDBJ databases">
        <title>Genomic analysis of Lentibacillus sp. NKC851-2.</title>
        <authorList>
            <person name="Oh Y.J."/>
        </authorList>
    </citation>
    <scope>NUCLEOTIDE SEQUENCE [LARGE SCALE GENOMIC DNA]</scope>
    <source>
        <strain evidence="3 5">NKC851-2</strain>
    </source>
</reference>
<accession>A0A549YET8</accession>
<protein>
    <submittedName>
        <fullName evidence="3">Uncharacterized protein</fullName>
    </submittedName>
</protein>
<keyword evidence="1" id="KW-0732">Signal</keyword>
<feature type="signal peptide" evidence="1">
    <location>
        <begin position="1"/>
        <end position="22"/>
    </location>
</feature>
<comment type="caution">
    <text evidence="3">The sequence shown here is derived from an EMBL/GenBank/DDBJ whole genome shotgun (WGS) entry which is preliminary data.</text>
</comment>
<evidence type="ECO:0000313" key="3">
    <source>
        <dbReference type="EMBL" id="TRM10378.1"/>
    </source>
</evidence>